<dbReference type="AlphaFoldDB" id="A0A557SVY4"/>
<protein>
    <recommendedName>
        <fullName evidence="3">SHOCT domain-containing protein</fullName>
    </recommendedName>
</protein>
<dbReference type="RefSeq" id="WP_144730324.1">
    <property type="nucleotide sequence ID" value="NZ_ML675582.1"/>
</dbReference>
<reference evidence="1 2" key="1">
    <citation type="journal article" date="2019" name="Front. Microbiol.">
        <title>Ammonia Oxidation by the Arctic Terrestrial Thaumarchaeote Candidatus Nitrosocosmicus arcticus Is Stimulated by Increasing Temperatures.</title>
        <authorList>
            <person name="Alves R.J.E."/>
            <person name="Kerou M."/>
            <person name="Zappe A."/>
            <person name="Bittner R."/>
            <person name="Abby S.S."/>
            <person name="Schmidt H.A."/>
            <person name="Pfeifer K."/>
            <person name="Schleper C."/>
        </authorList>
    </citation>
    <scope>NUCLEOTIDE SEQUENCE [LARGE SCALE GENOMIC DNA]</scope>
    <source>
        <strain evidence="1 2">Kfb</strain>
    </source>
</reference>
<keyword evidence="2" id="KW-1185">Reference proteome</keyword>
<evidence type="ECO:0000313" key="1">
    <source>
        <dbReference type="EMBL" id="TVP40769.1"/>
    </source>
</evidence>
<proteinExistence type="predicted"/>
<organism evidence="1 2">
    <name type="scientific">Candidatus Nitrosocosmicus arcticus</name>
    <dbReference type="NCBI Taxonomy" id="2035267"/>
    <lineage>
        <taxon>Archaea</taxon>
        <taxon>Nitrososphaerota</taxon>
        <taxon>Nitrososphaeria</taxon>
        <taxon>Nitrososphaerales</taxon>
        <taxon>Nitrososphaeraceae</taxon>
        <taxon>Candidatus Nitrosocosmicus</taxon>
    </lineage>
</organism>
<comment type="caution">
    <text evidence="1">The sequence shown here is derived from an EMBL/GenBank/DDBJ whole genome shotgun (WGS) entry which is preliminary data.</text>
</comment>
<gene>
    <name evidence="1" type="ORF">NARC_60156</name>
</gene>
<evidence type="ECO:0008006" key="3">
    <source>
        <dbReference type="Google" id="ProtNLM"/>
    </source>
</evidence>
<name>A0A557SVY4_9ARCH</name>
<dbReference type="EMBL" id="VOAH01000006">
    <property type="protein sequence ID" value="TVP40769.1"/>
    <property type="molecule type" value="Genomic_DNA"/>
</dbReference>
<evidence type="ECO:0000313" key="2">
    <source>
        <dbReference type="Proteomes" id="UP000315289"/>
    </source>
</evidence>
<sequence length="365" mass="42011">MFLKYDFPEEYDIEIIDDGNIGGLEDSKILIVDLTEKTSYISFRRNRKSDPIVNISIQSIGEIKSFFQTKGNFKKKEVPAIEFHFEQSLMGEDMQKIVKFYIDKELVNIFTDHLDYLKEAEVNSIYRKQIRSYLNPSLCPECFTNKHRTLTMLCENCDLKIHGNTILHHKSAEYHGGHRAYPSGGTFRKYEHGQLFLNEKSIIFIKNERKEEKRIDIIIPFTSIALGNYGISEEQTGEVLGGGGIGVPVEDTNIMIGGLFKFEGKENRLAIPYIDEYGVMQKPVFGIPSFGGKEIRKWSHELYVRVLETKRKTSAIFSKSGTTRIDSNSSDQHKSKEDLQRILKLRLAKGEITKDEYIDLIKLIE</sequence>
<accession>A0A557SVY4</accession>
<dbReference type="Proteomes" id="UP000315289">
    <property type="component" value="Unassembled WGS sequence"/>
</dbReference>
<dbReference type="OrthoDB" id="12376at2157"/>